<name>I0V1B0_9PSEU</name>
<dbReference type="OrthoDB" id="582247at2"/>
<dbReference type="SUPFAM" id="SSF54427">
    <property type="entry name" value="NTF2-like"/>
    <property type="match status" value="1"/>
</dbReference>
<evidence type="ECO:0000313" key="3">
    <source>
        <dbReference type="Proteomes" id="UP000004691"/>
    </source>
</evidence>
<dbReference type="InterPro" id="IPR037401">
    <property type="entry name" value="SnoaL-like"/>
</dbReference>
<dbReference type="RefSeq" id="WP_006238065.1">
    <property type="nucleotide sequence ID" value="NZ_JH636049.1"/>
</dbReference>
<reference evidence="2 3" key="1">
    <citation type="submission" date="2012-01" db="EMBL/GenBank/DDBJ databases">
        <title>Improved High-Quality Draft sequence of Saccharomonospora xinjiangensis XJ-54.</title>
        <authorList>
            <consortium name="US DOE Joint Genome Institute"/>
            <person name="Lucas S."/>
            <person name="Han J."/>
            <person name="Lapidus A."/>
            <person name="Cheng J.-F."/>
            <person name="Goodwin L."/>
            <person name="Pitluck S."/>
            <person name="Peters L."/>
            <person name="Mikhailova N."/>
            <person name="Teshima H."/>
            <person name="Detter J.C."/>
            <person name="Han C."/>
            <person name="Tapia R."/>
            <person name="Land M."/>
            <person name="Hauser L."/>
            <person name="Kyrpides N."/>
            <person name="Ivanova N."/>
            <person name="Pagani I."/>
            <person name="Brambilla E.-M."/>
            <person name="Klenk H.-P."/>
            <person name="Woyke T."/>
        </authorList>
    </citation>
    <scope>NUCLEOTIDE SEQUENCE [LARGE SCALE GENOMIC DNA]</scope>
    <source>
        <strain evidence="2 3">XJ-54</strain>
    </source>
</reference>
<dbReference type="AlphaFoldDB" id="I0V1B0"/>
<dbReference type="NCBIfam" id="TIGR02246">
    <property type="entry name" value="SgcJ/EcaC family oxidoreductase"/>
    <property type="match status" value="1"/>
</dbReference>
<dbReference type="HOGENOM" id="CLU_129336_1_0_11"/>
<dbReference type="eggNOG" id="COG4319">
    <property type="taxonomic scope" value="Bacteria"/>
</dbReference>
<organism evidence="2 3">
    <name type="scientific">Saccharomonospora xinjiangensis XJ-54</name>
    <dbReference type="NCBI Taxonomy" id="882086"/>
    <lineage>
        <taxon>Bacteria</taxon>
        <taxon>Bacillati</taxon>
        <taxon>Actinomycetota</taxon>
        <taxon>Actinomycetes</taxon>
        <taxon>Pseudonocardiales</taxon>
        <taxon>Pseudonocardiaceae</taxon>
        <taxon>Saccharomonospora</taxon>
    </lineage>
</organism>
<dbReference type="Pfam" id="PF13474">
    <property type="entry name" value="SnoaL_3"/>
    <property type="match status" value="1"/>
</dbReference>
<dbReference type="InterPro" id="IPR032710">
    <property type="entry name" value="NTF2-like_dom_sf"/>
</dbReference>
<dbReference type="Proteomes" id="UP000004691">
    <property type="component" value="Unassembled WGS sequence"/>
</dbReference>
<dbReference type="STRING" id="882086.SacxiDRAFT_1669"/>
<evidence type="ECO:0000259" key="1">
    <source>
        <dbReference type="Pfam" id="PF13474"/>
    </source>
</evidence>
<protein>
    <recommendedName>
        <fullName evidence="1">SnoaL-like domain-containing protein</fullName>
    </recommendedName>
</protein>
<evidence type="ECO:0000313" key="2">
    <source>
        <dbReference type="EMBL" id="EID53913.1"/>
    </source>
</evidence>
<keyword evidence="3" id="KW-1185">Reference proteome</keyword>
<feature type="domain" description="SnoaL-like" evidence="1">
    <location>
        <begin position="14"/>
        <end position="130"/>
    </location>
</feature>
<dbReference type="InterPro" id="IPR011944">
    <property type="entry name" value="Steroid_delta5-4_isomerase"/>
</dbReference>
<gene>
    <name evidence="2" type="ORF">SacxiDRAFT_1669</name>
</gene>
<dbReference type="EMBL" id="JH636049">
    <property type="protein sequence ID" value="EID53913.1"/>
    <property type="molecule type" value="Genomic_DNA"/>
</dbReference>
<dbReference type="Gene3D" id="3.10.450.50">
    <property type="match status" value="1"/>
</dbReference>
<accession>I0V1B0</accession>
<sequence>MTHGEAGQAAEAEVRSLFDRMCEAWTSGDANAYGELFTEDSDYVSFDGTRVTGRAPMVESHDRLFRGVLAGTALVGKVESVRFLSDDVALVHGTGSVLVAWRSTLPKRRLTRNTIVCVRTPVGWRIAAIHNGRVRPLTIPSPDSVPARMARGLVRLARALGLGRAAGVRA</sequence>
<proteinExistence type="predicted"/>